<dbReference type="Pfam" id="PF01578">
    <property type="entry name" value="Cytochrom_C_asm"/>
    <property type="match status" value="1"/>
</dbReference>
<feature type="transmembrane region" description="Helical" evidence="5">
    <location>
        <begin position="36"/>
        <end position="58"/>
    </location>
</feature>
<dbReference type="AlphaFoldDB" id="A0A3D8PT79"/>
<dbReference type="GO" id="GO:0020037">
    <property type="term" value="F:heme binding"/>
    <property type="evidence" value="ECO:0007669"/>
    <property type="project" value="InterPro"/>
</dbReference>
<evidence type="ECO:0000313" key="8">
    <source>
        <dbReference type="Proteomes" id="UP000257143"/>
    </source>
</evidence>
<feature type="domain" description="Cytochrome c assembly protein" evidence="6">
    <location>
        <begin position="68"/>
        <end position="268"/>
    </location>
</feature>
<comment type="subcellular location">
    <subcellularLocation>
        <location evidence="1">Membrane</location>
        <topology evidence="1">Multi-pass membrane protein</topology>
    </subcellularLocation>
</comment>
<dbReference type="Proteomes" id="UP000257143">
    <property type="component" value="Unassembled WGS sequence"/>
</dbReference>
<keyword evidence="4 5" id="KW-0472">Membrane</keyword>
<feature type="transmembrane region" description="Helical" evidence="5">
    <location>
        <begin position="182"/>
        <end position="207"/>
    </location>
</feature>
<evidence type="ECO:0000256" key="4">
    <source>
        <dbReference type="ARBA" id="ARBA00023136"/>
    </source>
</evidence>
<comment type="caution">
    <text evidence="7">The sequence shown here is derived from an EMBL/GenBank/DDBJ whole genome shotgun (WGS) entry which is preliminary data.</text>
</comment>
<dbReference type="PANTHER" id="PTHR30071">
    <property type="entry name" value="HEME EXPORTER PROTEIN C"/>
    <property type="match status" value="1"/>
</dbReference>
<feature type="transmembrane region" description="Helical" evidence="5">
    <location>
        <begin position="91"/>
        <end position="110"/>
    </location>
</feature>
<evidence type="ECO:0000256" key="3">
    <source>
        <dbReference type="ARBA" id="ARBA00022989"/>
    </source>
</evidence>
<keyword evidence="8" id="KW-1185">Reference proteome</keyword>
<keyword evidence="3 5" id="KW-1133">Transmembrane helix</keyword>
<accession>A0A3D8PT79</accession>
<feature type="transmembrane region" description="Helical" evidence="5">
    <location>
        <begin position="64"/>
        <end position="84"/>
    </location>
</feature>
<feature type="transmembrane region" description="Helical" evidence="5">
    <location>
        <begin position="6"/>
        <end position="24"/>
    </location>
</feature>
<reference evidence="8" key="1">
    <citation type="submission" date="2017-11" db="EMBL/GenBank/DDBJ databases">
        <authorList>
            <person name="Zhu W."/>
        </authorList>
    </citation>
    <scope>NUCLEOTIDE SEQUENCE [LARGE SCALE GENOMIC DNA]</scope>
    <source>
        <strain evidence="8">CAU 1183</strain>
    </source>
</reference>
<gene>
    <name evidence="7" type="ORF">CWR48_09805</name>
</gene>
<dbReference type="EMBL" id="PIOC01000014">
    <property type="protein sequence ID" value="RDW19326.1"/>
    <property type="molecule type" value="Genomic_DNA"/>
</dbReference>
<evidence type="ECO:0000259" key="6">
    <source>
        <dbReference type="Pfam" id="PF01578"/>
    </source>
</evidence>
<protein>
    <submittedName>
        <fullName evidence="7">Cytochrome C assembly protein</fullName>
    </submittedName>
</protein>
<evidence type="ECO:0000256" key="5">
    <source>
        <dbReference type="SAM" id="Phobius"/>
    </source>
</evidence>
<proteinExistence type="predicted"/>
<dbReference type="PANTHER" id="PTHR30071:SF15">
    <property type="entry name" value="PROTEIN HEMX"/>
    <property type="match status" value="1"/>
</dbReference>
<keyword evidence="2 5" id="KW-0812">Transmembrane</keyword>
<sequence>MVETKEYFEIILIIYALSVIGYFIDFILNNQKANKLAFWLLGIVWAMQSLFLIYQLFIAHSFPVTSFLDSLFFYSWVLITFSLIINRLFPVNFIVFFINVFGFFILLLSFSANGPVHSTFIERPFADELLAAHITLAIVSYGFFTIGFLFSFMYLIQYHFLKAKKGLKWMWRFGDLHQLDTSAFIMVTIGVPLLLLAIILGIVWAYISSTTFYWIDMKTIGSILVLVVYIIYLLLRMVKGYRGKFLSLYHTSAFFVLIINFFLFSTLSNFHF</sequence>
<dbReference type="InterPro" id="IPR045062">
    <property type="entry name" value="Cyt_c_biogenesis_CcsA/CcmC"/>
</dbReference>
<evidence type="ECO:0000256" key="2">
    <source>
        <dbReference type="ARBA" id="ARBA00022692"/>
    </source>
</evidence>
<feature type="transmembrane region" description="Helical" evidence="5">
    <location>
        <begin position="213"/>
        <end position="235"/>
    </location>
</feature>
<name>A0A3D8PT79_9BACI</name>
<dbReference type="InterPro" id="IPR002541">
    <property type="entry name" value="Cyt_c_assembly"/>
</dbReference>
<dbReference type="GO" id="GO:0017004">
    <property type="term" value="P:cytochrome complex assembly"/>
    <property type="evidence" value="ECO:0007669"/>
    <property type="project" value="InterPro"/>
</dbReference>
<dbReference type="OrthoDB" id="2417400at2"/>
<dbReference type="RefSeq" id="WP_115773058.1">
    <property type="nucleotide sequence ID" value="NZ_PIOC01000014.1"/>
</dbReference>
<dbReference type="GO" id="GO:0005886">
    <property type="term" value="C:plasma membrane"/>
    <property type="evidence" value="ECO:0007669"/>
    <property type="project" value="TreeGrafter"/>
</dbReference>
<feature type="transmembrane region" description="Helical" evidence="5">
    <location>
        <begin position="247"/>
        <end position="267"/>
    </location>
</feature>
<evidence type="ECO:0000256" key="1">
    <source>
        <dbReference type="ARBA" id="ARBA00004141"/>
    </source>
</evidence>
<organism evidence="7 8">
    <name type="scientific">Oceanobacillus arenosus</name>
    <dbReference type="NCBI Taxonomy" id="1229153"/>
    <lineage>
        <taxon>Bacteria</taxon>
        <taxon>Bacillati</taxon>
        <taxon>Bacillota</taxon>
        <taxon>Bacilli</taxon>
        <taxon>Bacillales</taxon>
        <taxon>Bacillaceae</taxon>
        <taxon>Oceanobacillus</taxon>
    </lineage>
</organism>
<evidence type="ECO:0000313" key="7">
    <source>
        <dbReference type="EMBL" id="RDW19326.1"/>
    </source>
</evidence>
<feature type="transmembrane region" description="Helical" evidence="5">
    <location>
        <begin position="130"/>
        <end position="161"/>
    </location>
</feature>